<gene>
    <name evidence="2" type="ORF">CC80DRAFT_544419</name>
</gene>
<reference evidence="2" key="1">
    <citation type="journal article" date="2020" name="Stud. Mycol.">
        <title>101 Dothideomycetes genomes: a test case for predicting lifestyles and emergence of pathogens.</title>
        <authorList>
            <person name="Haridas S."/>
            <person name="Albert R."/>
            <person name="Binder M."/>
            <person name="Bloem J."/>
            <person name="Labutti K."/>
            <person name="Salamov A."/>
            <person name="Andreopoulos B."/>
            <person name="Baker S."/>
            <person name="Barry K."/>
            <person name="Bills G."/>
            <person name="Bluhm B."/>
            <person name="Cannon C."/>
            <person name="Castanera R."/>
            <person name="Culley D."/>
            <person name="Daum C."/>
            <person name="Ezra D."/>
            <person name="Gonzalez J."/>
            <person name="Henrissat B."/>
            <person name="Kuo A."/>
            <person name="Liang C."/>
            <person name="Lipzen A."/>
            <person name="Lutzoni F."/>
            <person name="Magnuson J."/>
            <person name="Mondo S."/>
            <person name="Nolan M."/>
            <person name="Ohm R."/>
            <person name="Pangilinan J."/>
            <person name="Park H.-J."/>
            <person name="Ramirez L."/>
            <person name="Alfaro M."/>
            <person name="Sun H."/>
            <person name="Tritt A."/>
            <person name="Yoshinaga Y."/>
            <person name="Zwiers L.-H."/>
            <person name="Turgeon B."/>
            <person name="Goodwin S."/>
            <person name="Spatafora J."/>
            <person name="Crous P."/>
            <person name="Grigoriev I."/>
        </authorList>
    </citation>
    <scope>NUCLEOTIDE SEQUENCE</scope>
    <source>
        <strain evidence="2">CBS 675.92</strain>
    </source>
</reference>
<organism evidence="2 3">
    <name type="scientific">Byssothecium circinans</name>
    <dbReference type="NCBI Taxonomy" id="147558"/>
    <lineage>
        <taxon>Eukaryota</taxon>
        <taxon>Fungi</taxon>
        <taxon>Dikarya</taxon>
        <taxon>Ascomycota</taxon>
        <taxon>Pezizomycotina</taxon>
        <taxon>Dothideomycetes</taxon>
        <taxon>Pleosporomycetidae</taxon>
        <taxon>Pleosporales</taxon>
        <taxon>Massarineae</taxon>
        <taxon>Massarinaceae</taxon>
        <taxon>Byssothecium</taxon>
    </lineage>
</organism>
<keyword evidence="1" id="KW-1133">Transmembrane helix</keyword>
<proteinExistence type="predicted"/>
<feature type="transmembrane region" description="Helical" evidence="1">
    <location>
        <begin position="307"/>
        <end position="328"/>
    </location>
</feature>
<accession>A0A6A5UB42</accession>
<evidence type="ECO:0008006" key="4">
    <source>
        <dbReference type="Google" id="ProtNLM"/>
    </source>
</evidence>
<dbReference type="EMBL" id="ML976982">
    <property type="protein sequence ID" value="KAF1961022.1"/>
    <property type="molecule type" value="Genomic_DNA"/>
</dbReference>
<keyword evidence="1" id="KW-0812">Transmembrane</keyword>
<name>A0A6A5UB42_9PLEO</name>
<dbReference type="InterPro" id="IPR013083">
    <property type="entry name" value="Znf_RING/FYVE/PHD"/>
</dbReference>
<dbReference type="Gene3D" id="3.30.40.10">
    <property type="entry name" value="Zinc/RING finger domain, C3HC4 (zinc finger)"/>
    <property type="match status" value="1"/>
</dbReference>
<sequence length="344" mass="39578">MLLRPNYGSTEFASEYNVQPPTRRLTKEENRCNVCLREFGVVDDADYLAPCLALRLPCKHYIGHKCFMQMEYHGLKMRCNVCGHGLEKKVTTASEEGKRMTITREPRTTERRLHFPPAGVPRREPVPTTGMPLIFVFPIFLVRQFRKLLDRIGDALVTWPSLRYFRHPILLSGLHHSIAAMDATHAWLRFVATPPTLRFQHFLRISLRHNHKAQIAWIQAVVSMTLLLTSPTCGPEDRKNFIVASGLASFYFCSLLLMKFWTSKVGTRFWTPEVKKGWIEALVISLSFWSLYGLFLSTVFYSASGWLTRGIMAPLLLVNLGIQLNAVWRDTKGGRVRVLGYYEW</sequence>
<evidence type="ECO:0000313" key="3">
    <source>
        <dbReference type="Proteomes" id="UP000800035"/>
    </source>
</evidence>
<keyword evidence="3" id="KW-1185">Reference proteome</keyword>
<protein>
    <recommendedName>
        <fullName evidence="4">RING-type domain-containing protein</fullName>
    </recommendedName>
</protein>
<feature type="transmembrane region" description="Helical" evidence="1">
    <location>
        <begin position="281"/>
        <end position="301"/>
    </location>
</feature>
<evidence type="ECO:0000313" key="2">
    <source>
        <dbReference type="EMBL" id="KAF1961022.1"/>
    </source>
</evidence>
<dbReference type="SUPFAM" id="SSF57850">
    <property type="entry name" value="RING/U-box"/>
    <property type="match status" value="1"/>
</dbReference>
<keyword evidence="1" id="KW-0472">Membrane</keyword>
<dbReference type="AlphaFoldDB" id="A0A6A5UB42"/>
<feature type="transmembrane region" description="Helical" evidence="1">
    <location>
        <begin position="241"/>
        <end position="261"/>
    </location>
</feature>
<evidence type="ECO:0000256" key="1">
    <source>
        <dbReference type="SAM" id="Phobius"/>
    </source>
</evidence>
<dbReference type="Proteomes" id="UP000800035">
    <property type="component" value="Unassembled WGS sequence"/>
</dbReference>